<dbReference type="InterPro" id="IPR036689">
    <property type="entry name" value="ESAT-6-like_sf"/>
</dbReference>
<dbReference type="RefSeq" id="WP_147104646.1">
    <property type="nucleotide sequence ID" value="NZ_BJVJ01000012.1"/>
</dbReference>
<keyword evidence="3" id="KW-1185">Reference proteome</keyword>
<protein>
    <recommendedName>
        <fullName evidence="1">ESAT-6-like protein</fullName>
    </recommendedName>
</protein>
<dbReference type="Gene3D" id="1.10.287.1060">
    <property type="entry name" value="ESAT-6-like"/>
    <property type="match status" value="1"/>
</dbReference>
<dbReference type="Proteomes" id="UP000321685">
    <property type="component" value="Unassembled WGS sequence"/>
</dbReference>
<proteinExistence type="inferred from homology"/>
<dbReference type="Pfam" id="PF06013">
    <property type="entry name" value="WXG100"/>
    <property type="match status" value="1"/>
</dbReference>
<comment type="similarity">
    <text evidence="1">Belongs to the WXG100 family.</text>
</comment>
<dbReference type="AlphaFoldDB" id="A0A511DD95"/>
<gene>
    <name evidence="2" type="ORF">PSU4_17290</name>
</gene>
<sequence length="103" mass="10692">MSGGYGTSTAEMQRAGRHVLEVNDQVQADLSALRNGLMPLAGAWRGEAATAFTGLMARWDADARKLGEALQAIGTAVQGSAAAYQRQEDEQAAGLSAIRSALG</sequence>
<comment type="caution">
    <text evidence="2">The sequence shown here is derived from an EMBL/GenBank/DDBJ whole genome shotgun (WGS) entry which is preliminary data.</text>
</comment>
<dbReference type="NCBIfam" id="TIGR03930">
    <property type="entry name" value="WXG100_ESAT6"/>
    <property type="match status" value="1"/>
</dbReference>
<dbReference type="SUPFAM" id="SSF140453">
    <property type="entry name" value="EsxAB dimer-like"/>
    <property type="match status" value="1"/>
</dbReference>
<dbReference type="EMBL" id="BJVJ01000012">
    <property type="protein sequence ID" value="GEL22775.1"/>
    <property type="molecule type" value="Genomic_DNA"/>
</dbReference>
<accession>A0A511DD95</accession>
<dbReference type="InterPro" id="IPR010310">
    <property type="entry name" value="T7SS_ESAT-6-like"/>
</dbReference>
<evidence type="ECO:0000313" key="2">
    <source>
        <dbReference type="EMBL" id="GEL22775.1"/>
    </source>
</evidence>
<dbReference type="OrthoDB" id="4554345at2"/>
<organism evidence="2 3">
    <name type="scientific">Pseudonocardia sulfidoxydans NBRC 16205</name>
    <dbReference type="NCBI Taxonomy" id="1223511"/>
    <lineage>
        <taxon>Bacteria</taxon>
        <taxon>Bacillati</taxon>
        <taxon>Actinomycetota</taxon>
        <taxon>Actinomycetes</taxon>
        <taxon>Pseudonocardiales</taxon>
        <taxon>Pseudonocardiaceae</taxon>
        <taxon>Pseudonocardia</taxon>
    </lineage>
</organism>
<evidence type="ECO:0000313" key="3">
    <source>
        <dbReference type="Proteomes" id="UP000321685"/>
    </source>
</evidence>
<evidence type="ECO:0000256" key="1">
    <source>
        <dbReference type="RuleBase" id="RU362001"/>
    </source>
</evidence>
<reference evidence="2 3" key="1">
    <citation type="submission" date="2019-07" db="EMBL/GenBank/DDBJ databases">
        <title>Whole genome shotgun sequence of Pseudonocardia sulfidoxydans NBRC 16205.</title>
        <authorList>
            <person name="Hosoyama A."/>
            <person name="Uohara A."/>
            <person name="Ohji S."/>
            <person name="Ichikawa N."/>
        </authorList>
    </citation>
    <scope>NUCLEOTIDE SEQUENCE [LARGE SCALE GENOMIC DNA]</scope>
    <source>
        <strain evidence="2 3">NBRC 16205</strain>
    </source>
</reference>
<name>A0A511DD95_9PSEU</name>